<keyword evidence="4 7" id="KW-0812">Transmembrane</keyword>
<comment type="subcellular location">
    <subcellularLocation>
        <location evidence="1">Cell membrane</location>
        <topology evidence="1">Multi-pass membrane protein</topology>
    </subcellularLocation>
</comment>
<evidence type="ECO:0000313" key="10">
    <source>
        <dbReference type="Proteomes" id="UP000237819"/>
    </source>
</evidence>
<dbReference type="InterPro" id="IPR003004">
    <property type="entry name" value="GspF/PilC"/>
</dbReference>
<gene>
    <name evidence="9" type="ORF">C5Y93_28195</name>
</gene>
<reference evidence="9 10" key="1">
    <citation type="submission" date="2018-02" db="EMBL/GenBank/DDBJ databases">
        <title>Comparative genomes isolates from brazilian mangrove.</title>
        <authorList>
            <person name="Araujo J.E."/>
            <person name="Taketani R.G."/>
            <person name="Silva M.C.P."/>
            <person name="Loureco M.V."/>
            <person name="Andreote F.D."/>
        </authorList>
    </citation>
    <scope>NUCLEOTIDE SEQUENCE [LARGE SCALE GENOMIC DNA]</scope>
    <source>
        <strain evidence="9 10">Nap-Phe MGV</strain>
    </source>
</reference>
<keyword evidence="3" id="KW-1003">Cell membrane</keyword>
<dbReference type="PANTHER" id="PTHR30012:SF0">
    <property type="entry name" value="TYPE II SECRETION SYSTEM PROTEIN F-RELATED"/>
    <property type="match status" value="1"/>
</dbReference>
<feature type="domain" description="Type II secretion system protein GspF" evidence="8">
    <location>
        <begin position="16"/>
        <end position="135"/>
    </location>
</feature>
<proteinExistence type="inferred from homology"/>
<evidence type="ECO:0000256" key="7">
    <source>
        <dbReference type="SAM" id="Phobius"/>
    </source>
</evidence>
<dbReference type="RefSeq" id="WP_105338811.1">
    <property type="nucleotide sequence ID" value="NZ_PUHZ01000025.1"/>
</dbReference>
<dbReference type="GO" id="GO:0005886">
    <property type="term" value="C:plasma membrane"/>
    <property type="evidence" value="ECO:0007669"/>
    <property type="project" value="UniProtKB-SubCell"/>
</dbReference>
<accession>A0A2S8GD42</accession>
<dbReference type="PANTHER" id="PTHR30012">
    <property type="entry name" value="GENERAL SECRETION PATHWAY PROTEIN"/>
    <property type="match status" value="1"/>
</dbReference>
<dbReference type="AlphaFoldDB" id="A0A2S8GD42"/>
<dbReference type="Gene3D" id="1.20.81.30">
    <property type="entry name" value="Type II secretion system (T2SS), domain F"/>
    <property type="match status" value="2"/>
</dbReference>
<feature type="transmembrane region" description="Helical" evidence="7">
    <location>
        <begin position="159"/>
        <end position="180"/>
    </location>
</feature>
<comment type="similarity">
    <text evidence="2">Belongs to the GSP F family.</text>
</comment>
<dbReference type="InterPro" id="IPR018076">
    <property type="entry name" value="T2SS_GspF_dom"/>
</dbReference>
<evidence type="ECO:0000313" key="9">
    <source>
        <dbReference type="EMBL" id="PQO42230.1"/>
    </source>
</evidence>
<name>A0A2S8GD42_9BACT</name>
<feature type="domain" description="Type II secretion system protein GspF" evidence="8">
    <location>
        <begin position="216"/>
        <end position="331"/>
    </location>
</feature>
<evidence type="ECO:0000256" key="5">
    <source>
        <dbReference type="ARBA" id="ARBA00022989"/>
    </source>
</evidence>
<dbReference type="Proteomes" id="UP000237819">
    <property type="component" value="Unassembled WGS sequence"/>
</dbReference>
<dbReference type="EMBL" id="PUHZ01000025">
    <property type="protein sequence ID" value="PQO42230.1"/>
    <property type="molecule type" value="Genomic_DNA"/>
</dbReference>
<evidence type="ECO:0000256" key="2">
    <source>
        <dbReference type="ARBA" id="ARBA00005745"/>
    </source>
</evidence>
<sequence>MIFSPRISKPNLIQLCRRVGNQLRAGVDIRRVWLREAERGSGAMKQAMLTICEGIEEGNHMHEAINFTGEYFPKLFRQMIQLGDQTGHLDLIFLDLADQYEHQMELRRAFLATIMWPVIQLVMAIFIVGGLIFFMGAIAQPGREPIDPLGVGLVGTQGAIDYFLIVGMLVLGGFVFYFMWSRGKFDFLQLDRLVLRIPMVGKQIRTLCLARMAWALGLTVGGGMEIRRAMRLSLEATQNRYYYGYADRIDKELLCGDEISEILRRTRAFPHDFLDVVETGEISGTLSESMMKLSELYFEKAKAAMKSLAVIGGTLVWMMIAGLIIAVIFKLFLTVYMGPINEALDMLKPGGRI</sequence>
<evidence type="ECO:0000256" key="1">
    <source>
        <dbReference type="ARBA" id="ARBA00004651"/>
    </source>
</evidence>
<feature type="transmembrane region" description="Helical" evidence="7">
    <location>
        <begin position="109"/>
        <end position="139"/>
    </location>
</feature>
<evidence type="ECO:0000256" key="4">
    <source>
        <dbReference type="ARBA" id="ARBA00022692"/>
    </source>
</evidence>
<evidence type="ECO:0000259" key="8">
    <source>
        <dbReference type="Pfam" id="PF00482"/>
    </source>
</evidence>
<dbReference type="Pfam" id="PF00482">
    <property type="entry name" value="T2SSF"/>
    <property type="match status" value="2"/>
</dbReference>
<organism evidence="9 10">
    <name type="scientific">Blastopirellula marina</name>
    <dbReference type="NCBI Taxonomy" id="124"/>
    <lineage>
        <taxon>Bacteria</taxon>
        <taxon>Pseudomonadati</taxon>
        <taxon>Planctomycetota</taxon>
        <taxon>Planctomycetia</taxon>
        <taxon>Pirellulales</taxon>
        <taxon>Pirellulaceae</taxon>
        <taxon>Blastopirellula</taxon>
    </lineage>
</organism>
<keyword evidence="6 7" id="KW-0472">Membrane</keyword>
<protein>
    <recommendedName>
        <fullName evidence="8">Type II secretion system protein GspF domain-containing protein</fullName>
    </recommendedName>
</protein>
<dbReference type="InterPro" id="IPR042094">
    <property type="entry name" value="T2SS_GspF_sf"/>
</dbReference>
<keyword evidence="5 7" id="KW-1133">Transmembrane helix</keyword>
<feature type="transmembrane region" description="Helical" evidence="7">
    <location>
        <begin position="308"/>
        <end position="329"/>
    </location>
</feature>
<evidence type="ECO:0000256" key="3">
    <source>
        <dbReference type="ARBA" id="ARBA00022475"/>
    </source>
</evidence>
<evidence type="ECO:0000256" key="6">
    <source>
        <dbReference type="ARBA" id="ARBA00023136"/>
    </source>
</evidence>
<comment type="caution">
    <text evidence="9">The sequence shown here is derived from an EMBL/GenBank/DDBJ whole genome shotgun (WGS) entry which is preliminary data.</text>
</comment>
<dbReference type="OrthoDB" id="211600at2"/>